<dbReference type="EMBL" id="MCBR01014053">
    <property type="protein sequence ID" value="RKF63254.1"/>
    <property type="molecule type" value="Genomic_DNA"/>
</dbReference>
<evidence type="ECO:0000256" key="11">
    <source>
        <dbReference type="SAM" id="MobiDB-lite"/>
    </source>
</evidence>
<protein>
    <recommendedName>
        <fullName evidence="10">Plasma membrane fusion protein PRM1</fullName>
    </recommendedName>
</protein>
<evidence type="ECO:0000256" key="10">
    <source>
        <dbReference type="RuleBase" id="RU366035"/>
    </source>
</evidence>
<feature type="transmembrane region" description="Helical" evidence="10">
    <location>
        <begin position="398"/>
        <end position="423"/>
    </location>
</feature>
<dbReference type="Proteomes" id="UP000285405">
    <property type="component" value="Unassembled WGS sequence"/>
</dbReference>
<keyword evidence="8 10" id="KW-0472">Membrane</keyword>
<dbReference type="OrthoDB" id="5356111at2759"/>
<keyword evidence="7 10" id="KW-1133">Transmembrane helix</keyword>
<evidence type="ECO:0000256" key="3">
    <source>
        <dbReference type="ARBA" id="ARBA00010780"/>
    </source>
</evidence>
<evidence type="ECO:0000256" key="8">
    <source>
        <dbReference type="ARBA" id="ARBA00023136"/>
    </source>
</evidence>
<keyword evidence="4 10" id="KW-1003">Cell membrane</keyword>
<keyword evidence="6 10" id="KW-0184">Conjugation</keyword>
<feature type="transmembrane region" description="Helical" evidence="10">
    <location>
        <begin position="136"/>
        <end position="160"/>
    </location>
</feature>
<evidence type="ECO:0000313" key="12">
    <source>
        <dbReference type="EMBL" id="RKF63254.1"/>
    </source>
</evidence>
<dbReference type="PANTHER" id="PTHR31030:SF1">
    <property type="entry name" value="PLASMA MEMBRANE FUSION PROTEIN PRM1"/>
    <property type="match status" value="1"/>
</dbReference>
<evidence type="ECO:0000256" key="9">
    <source>
        <dbReference type="ARBA" id="ARBA00023180"/>
    </source>
</evidence>
<dbReference type="InterPro" id="IPR026777">
    <property type="entry name" value="PRM1"/>
</dbReference>
<feature type="transmembrane region" description="Helical" evidence="10">
    <location>
        <begin position="52"/>
        <end position="70"/>
    </location>
</feature>
<evidence type="ECO:0000256" key="1">
    <source>
        <dbReference type="ARBA" id="ARBA00002512"/>
    </source>
</evidence>
<dbReference type="AlphaFoldDB" id="A0A420I0Q9"/>
<evidence type="ECO:0000256" key="4">
    <source>
        <dbReference type="ARBA" id="ARBA00022475"/>
    </source>
</evidence>
<feature type="transmembrane region" description="Helical" evidence="10">
    <location>
        <begin position="325"/>
        <end position="343"/>
    </location>
</feature>
<dbReference type="GO" id="GO:0005886">
    <property type="term" value="C:plasma membrane"/>
    <property type="evidence" value="ECO:0007669"/>
    <property type="project" value="UniProtKB-SubCell"/>
</dbReference>
<organism evidence="12 13">
    <name type="scientific">Golovinomyces cichoracearum</name>
    <dbReference type="NCBI Taxonomy" id="62708"/>
    <lineage>
        <taxon>Eukaryota</taxon>
        <taxon>Fungi</taxon>
        <taxon>Dikarya</taxon>
        <taxon>Ascomycota</taxon>
        <taxon>Pezizomycotina</taxon>
        <taxon>Leotiomycetes</taxon>
        <taxon>Erysiphales</taxon>
        <taxon>Erysiphaceae</taxon>
        <taxon>Golovinomyces</taxon>
    </lineage>
</organism>
<feature type="compositionally biased region" description="Polar residues" evidence="11">
    <location>
        <begin position="680"/>
        <end position="696"/>
    </location>
</feature>
<dbReference type="PANTHER" id="PTHR31030">
    <property type="entry name" value="PLASMA MEMBRANE FUSION PROTEIN PRM1"/>
    <property type="match status" value="1"/>
</dbReference>
<name>A0A420I0Q9_9PEZI</name>
<proteinExistence type="inferred from homology"/>
<keyword evidence="5 10" id="KW-0812">Transmembrane</keyword>
<evidence type="ECO:0000256" key="5">
    <source>
        <dbReference type="ARBA" id="ARBA00022692"/>
    </source>
</evidence>
<dbReference type="GO" id="GO:0043332">
    <property type="term" value="C:mating projection tip"/>
    <property type="evidence" value="ECO:0007669"/>
    <property type="project" value="UniProtKB-UniRule"/>
</dbReference>
<accession>A0A420I0Q9</accession>
<keyword evidence="9" id="KW-0325">Glycoprotein</keyword>
<dbReference type="GO" id="GO:0032220">
    <property type="term" value="P:plasma membrane fusion involved in cytogamy"/>
    <property type="evidence" value="ECO:0007669"/>
    <property type="project" value="TreeGrafter"/>
</dbReference>
<evidence type="ECO:0000313" key="13">
    <source>
        <dbReference type="Proteomes" id="UP000285405"/>
    </source>
</evidence>
<feature type="compositionally biased region" description="Basic and acidic residues" evidence="11">
    <location>
        <begin position="698"/>
        <end position="709"/>
    </location>
</feature>
<evidence type="ECO:0000256" key="6">
    <source>
        <dbReference type="ARBA" id="ARBA00022971"/>
    </source>
</evidence>
<comment type="subcellular location">
    <subcellularLocation>
        <location evidence="2 10">Cell membrane</location>
        <topology evidence="2 10">Multi-pass membrane protein</topology>
    </subcellularLocation>
</comment>
<feature type="region of interest" description="Disordered" evidence="11">
    <location>
        <begin position="680"/>
        <end position="709"/>
    </location>
</feature>
<evidence type="ECO:0000256" key="7">
    <source>
        <dbReference type="ARBA" id="ARBA00022989"/>
    </source>
</evidence>
<comment type="function">
    <text evidence="1 10">Involved in cell fusion during mating by stabilizing the plasma membrane fusion event.</text>
</comment>
<comment type="caution">
    <text evidence="12">The sequence shown here is derived from an EMBL/GenBank/DDBJ whole genome shotgun (WGS) entry which is preliminary data.</text>
</comment>
<sequence>MSFSKNQFDDGFPSIPSSLNAGDYQMKNLNLMPQRLTSNRPYLGLQARLSQIWINRGSVLLLLILCRLLLATRDLNYNVGRAKEEALEACSSVENVGSAMASMPHYLSTGVNTLTTESITKTVDEMMEMMMDSLDLVSNIVLFVINMFTQTYACLITFAVTGSLAASIELIEKVGKFMNESIGPATETLARDSQKFQDGLNDFLKKIQLPAFLGGTKAVPKIDISGPIESLRNIKIDPTAMNSELNRLNSSLPNFADVQKFTEQAINFPFMQLRKMINDTKVSYSFDHNVFPVAEKKKLTFCSDNNIINNFFNDILAIISKAKSLFTALLMTLAVLFAIATAFKEIRAWKKLHGRAIFMANHIEDHLELMDLFSRPLTFIAGYQFAVKIFHSIKRQNLVRWLIAYGTTVPALYVLSLGFAGLFSCLCQYILLMNVQKEVPMIAEEVGKFSDIVVKSLDDASKQWAVDANNVISGINTKINKDVFGWVQTGTGAVNETIDKFTDEMTRALNVTFGGTVLYKPIVEVMNCLVGLKVASFQRGLTWVHDQAHISIPEFKPNVFSLGAAASMATSNSSDSFLASTGDIASDKVTTAIMKVVFKLQESIKEEAIIATVLISLWIILVFIGLSRVIMADLKPNKVHGEGGLPSYTPDTIIISHPPENIPLSKFRRAYFKIFRQSTLSSPHSRNSTPFGQSGSRKPFENEKTAQIS</sequence>
<gene>
    <name evidence="12" type="ORF">GcC1_140001</name>
</gene>
<comment type="similarity">
    <text evidence="3 10">Belongs to the PRM1 family.</text>
</comment>
<evidence type="ECO:0000256" key="2">
    <source>
        <dbReference type="ARBA" id="ARBA00004651"/>
    </source>
</evidence>
<feature type="transmembrane region" description="Helical" evidence="10">
    <location>
        <begin position="608"/>
        <end position="630"/>
    </location>
</feature>
<reference evidence="12 13" key="1">
    <citation type="journal article" date="2018" name="BMC Genomics">
        <title>Comparative genome analyses reveal sequence features reflecting distinct modes of host-adaptation between dicot and monocot powdery mildew.</title>
        <authorList>
            <person name="Wu Y."/>
            <person name="Ma X."/>
            <person name="Pan Z."/>
            <person name="Kale S.D."/>
            <person name="Song Y."/>
            <person name="King H."/>
            <person name="Zhang Q."/>
            <person name="Presley C."/>
            <person name="Deng X."/>
            <person name="Wei C.I."/>
            <person name="Xiao S."/>
        </authorList>
    </citation>
    <scope>NUCLEOTIDE SEQUENCE [LARGE SCALE GENOMIC DNA]</scope>
    <source>
        <strain evidence="12">UCSC1</strain>
    </source>
</reference>